<evidence type="ECO:0000256" key="1">
    <source>
        <dbReference type="SAM" id="MobiDB-lite"/>
    </source>
</evidence>
<sequence length="606" mass="67298">MVPRSGSSKLKLTIANSPREVVGWSGFVPRASAIHAADQKNDKKRGQAFSLITLADKHTDKLPGTPKQSRRRNIPSARLESTPSRSGRATRFHGTYSEDIGNDESPGNKLSGHSEEDFEDFKTSEEETDDDLDESDVPVSQSFTAGTAVGKTGEVYRDSSPSSPSTPVPELPSPNAQITPEILAMVIVINNPPPEAYQNRDHSKLKAYFFREKFPDHFRSRDSRVLKSSPLWIIGRERLGIEEAHWNWITGNKNGPNHFGTYLGKDVGGKTVVALTQANDHGGGNKLAIAQTQTQNDDHRNVAAKKEKKQSLMVVLKMKRKEFVSQMPENPDSGPGQVNTDRTPISAQVLRDPLLNTLLQASAPLAQRLNGLQTPELLVCTNIFIKSHHSNVFVCESEHHDPSDKYGICFSCRILELSRLDEDLRSTWMNGALMPVCHGCAQRVITSQRQRFDRTGYNGCLCDMTWSCPSCRVHELRTMAVAKSNARKSRSFTTHTLTAEGYQNREHLYCSCTKLPNTVAPGVGNENGEVMQCARCEGFVIWPDKEGWRKGTYVQRFLAADNGEWDEDGGFAEDSGLPARKTWNGGRSGYLFGLTPQHFMSPRLQG</sequence>
<protein>
    <submittedName>
        <fullName evidence="2">Uncharacterized protein</fullName>
    </submittedName>
</protein>
<feature type="compositionally biased region" description="Acidic residues" evidence="1">
    <location>
        <begin position="126"/>
        <end position="136"/>
    </location>
</feature>
<dbReference type="AlphaFoldDB" id="A0A9P4VJX9"/>
<proteinExistence type="predicted"/>
<accession>A0A9P4VJX9</accession>
<dbReference type="EMBL" id="MU006106">
    <property type="protein sequence ID" value="KAF2835766.1"/>
    <property type="molecule type" value="Genomic_DNA"/>
</dbReference>
<evidence type="ECO:0000313" key="3">
    <source>
        <dbReference type="Proteomes" id="UP000799429"/>
    </source>
</evidence>
<gene>
    <name evidence="2" type="ORF">M501DRAFT_1019377</name>
</gene>
<reference evidence="2" key="1">
    <citation type="journal article" date="2020" name="Stud. Mycol.">
        <title>101 Dothideomycetes genomes: a test case for predicting lifestyles and emergence of pathogens.</title>
        <authorList>
            <person name="Haridas S."/>
            <person name="Albert R."/>
            <person name="Binder M."/>
            <person name="Bloem J."/>
            <person name="Labutti K."/>
            <person name="Salamov A."/>
            <person name="Andreopoulos B."/>
            <person name="Baker S."/>
            <person name="Barry K."/>
            <person name="Bills G."/>
            <person name="Bluhm B."/>
            <person name="Cannon C."/>
            <person name="Castanera R."/>
            <person name="Culley D."/>
            <person name="Daum C."/>
            <person name="Ezra D."/>
            <person name="Gonzalez J."/>
            <person name="Henrissat B."/>
            <person name="Kuo A."/>
            <person name="Liang C."/>
            <person name="Lipzen A."/>
            <person name="Lutzoni F."/>
            <person name="Magnuson J."/>
            <person name="Mondo S."/>
            <person name="Nolan M."/>
            <person name="Ohm R."/>
            <person name="Pangilinan J."/>
            <person name="Park H.-J."/>
            <person name="Ramirez L."/>
            <person name="Alfaro M."/>
            <person name="Sun H."/>
            <person name="Tritt A."/>
            <person name="Yoshinaga Y."/>
            <person name="Zwiers L.-H."/>
            <person name="Turgeon B."/>
            <person name="Goodwin S."/>
            <person name="Spatafora J."/>
            <person name="Crous P."/>
            <person name="Grigoriev I."/>
        </authorList>
    </citation>
    <scope>NUCLEOTIDE SEQUENCE</scope>
    <source>
        <strain evidence="2">CBS 101060</strain>
    </source>
</reference>
<feature type="compositionally biased region" description="Basic and acidic residues" evidence="1">
    <location>
        <begin position="112"/>
        <end position="125"/>
    </location>
</feature>
<keyword evidence="3" id="KW-1185">Reference proteome</keyword>
<feature type="region of interest" description="Disordered" evidence="1">
    <location>
        <begin position="52"/>
        <end position="173"/>
    </location>
</feature>
<dbReference type="Proteomes" id="UP000799429">
    <property type="component" value="Unassembled WGS sequence"/>
</dbReference>
<comment type="caution">
    <text evidence="2">The sequence shown here is derived from an EMBL/GenBank/DDBJ whole genome shotgun (WGS) entry which is preliminary data.</text>
</comment>
<name>A0A9P4VJX9_9PEZI</name>
<evidence type="ECO:0000313" key="2">
    <source>
        <dbReference type="EMBL" id="KAF2835766.1"/>
    </source>
</evidence>
<organism evidence="2 3">
    <name type="scientific">Patellaria atrata CBS 101060</name>
    <dbReference type="NCBI Taxonomy" id="1346257"/>
    <lineage>
        <taxon>Eukaryota</taxon>
        <taxon>Fungi</taxon>
        <taxon>Dikarya</taxon>
        <taxon>Ascomycota</taxon>
        <taxon>Pezizomycotina</taxon>
        <taxon>Dothideomycetes</taxon>
        <taxon>Dothideomycetes incertae sedis</taxon>
        <taxon>Patellariales</taxon>
        <taxon>Patellariaceae</taxon>
        <taxon>Patellaria</taxon>
    </lineage>
</organism>